<dbReference type="EMBL" id="AHOR02000005">
    <property type="protein sequence ID" value="EMF84253.1"/>
    <property type="molecule type" value="Genomic_DNA"/>
</dbReference>
<accession>M3ET74</accession>
<comment type="caution">
    <text evidence="1">The sequence shown here is derived from an EMBL/GenBank/DDBJ whole genome shotgun (WGS) entry which is preliminary data.</text>
</comment>
<dbReference type="AlphaFoldDB" id="M3ET74"/>
<gene>
    <name evidence="1" type="ORF">LEP1GSC188_4072</name>
</gene>
<protein>
    <submittedName>
        <fullName evidence="1">Uncharacterized protein</fullName>
    </submittedName>
</protein>
<name>M3ET74_9LEPT</name>
<evidence type="ECO:0000313" key="2">
    <source>
        <dbReference type="Proteomes" id="UP000011770"/>
    </source>
</evidence>
<proteinExistence type="predicted"/>
<reference evidence="1 2" key="1">
    <citation type="submission" date="2013-01" db="EMBL/GenBank/DDBJ databases">
        <authorList>
            <person name="Harkins D.M."/>
            <person name="Durkin A.S."/>
            <person name="Brinkac L.M."/>
            <person name="Haft D.H."/>
            <person name="Selengut J.D."/>
            <person name="Sanka R."/>
            <person name="DePew J."/>
            <person name="Purushe J."/>
            <person name="Tulsiani S.M."/>
            <person name="Graham G.C."/>
            <person name="Burns M.-A."/>
            <person name="Dohnt M.F."/>
            <person name="Smythe L.D."/>
            <person name="McKay D.B."/>
            <person name="Craig S.B."/>
            <person name="Vinetz J.M."/>
            <person name="Sutton G.G."/>
            <person name="Nierman W.C."/>
            <person name="Fouts D.E."/>
        </authorList>
    </citation>
    <scope>NUCLEOTIDE SEQUENCE [LARGE SCALE GENOMIC DNA]</scope>
    <source>
        <strain evidence="1 2">LT2116</strain>
    </source>
</reference>
<organism evidence="1 2">
    <name type="scientific">Leptospira weilii serovar Topaz str. LT2116</name>
    <dbReference type="NCBI Taxonomy" id="1088540"/>
    <lineage>
        <taxon>Bacteria</taxon>
        <taxon>Pseudomonadati</taxon>
        <taxon>Spirochaetota</taxon>
        <taxon>Spirochaetia</taxon>
        <taxon>Leptospirales</taxon>
        <taxon>Leptospiraceae</taxon>
        <taxon>Leptospira</taxon>
    </lineage>
</organism>
<sequence length="77" mass="9203">MLFYSFEPQIQNEHSVLNKILLENFKVLPREPISRSLESEIEFNSILKFRFVSQKAYRKDQLVSSHNLTHKLRRLLG</sequence>
<dbReference type="Proteomes" id="UP000011770">
    <property type="component" value="Unassembled WGS sequence"/>
</dbReference>
<evidence type="ECO:0000313" key="1">
    <source>
        <dbReference type="EMBL" id="EMF84253.1"/>
    </source>
</evidence>